<feature type="domain" description="Putative plant transposon protein" evidence="1">
    <location>
        <begin position="46"/>
        <end position="166"/>
    </location>
</feature>
<sequence>MANITLSARYAIVAAKNRWEEQGFFLDDSQVNYGLEQFVYNRLYDLGWFRLARQPARANYNWVIEFYTSNSAGEDHATVRGRRVPANAATINAILGLPDSDPSFYAMLGAFEEEDFEQIKDYICEEGTAWNTTSRNPHSVSRTSIRLEAKLWNTFVKRNLMPTSHN</sequence>
<comment type="caution">
    <text evidence="2">The sequence shown here is derived from an EMBL/GenBank/DDBJ whole genome shotgun (WGS) entry which is preliminary data.</text>
</comment>
<gene>
    <name evidence="2" type="ORF">V6N11_031692</name>
</gene>
<proteinExistence type="predicted"/>
<protein>
    <recommendedName>
        <fullName evidence="1">Putative plant transposon protein domain-containing protein</fullName>
    </recommendedName>
</protein>
<accession>A0ABR2SZ66</accession>
<dbReference type="Proteomes" id="UP001396334">
    <property type="component" value="Unassembled WGS sequence"/>
</dbReference>
<evidence type="ECO:0000259" key="1">
    <source>
        <dbReference type="Pfam" id="PF20167"/>
    </source>
</evidence>
<keyword evidence="3" id="KW-1185">Reference proteome</keyword>
<evidence type="ECO:0000313" key="2">
    <source>
        <dbReference type="EMBL" id="KAK9030264.1"/>
    </source>
</evidence>
<name>A0ABR2SZ66_9ROSI</name>
<dbReference type="Pfam" id="PF20167">
    <property type="entry name" value="Transposase_32"/>
    <property type="match status" value="1"/>
</dbReference>
<evidence type="ECO:0000313" key="3">
    <source>
        <dbReference type="Proteomes" id="UP001396334"/>
    </source>
</evidence>
<organism evidence="2 3">
    <name type="scientific">Hibiscus sabdariffa</name>
    <name type="common">roselle</name>
    <dbReference type="NCBI Taxonomy" id="183260"/>
    <lineage>
        <taxon>Eukaryota</taxon>
        <taxon>Viridiplantae</taxon>
        <taxon>Streptophyta</taxon>
        <taxon>Embryophyta</taxon>
        <taxon>Tracheophyta</taxon>
        <taxon>Spermatophyta</taxon>
        <taxon>Magnoliopsida</taxon>
        <taxon>eudicotyledons</taxon>
        <taxon>Gunneridae</taxon>
        <taxon>Pentapetalae</taxon>
        <taxon>rosids</taxon>
        <taxon>malvids</taxon>
        <taxon>Malvales</taxon>
        <taxon>Malvaceae</taxon>
        <taxon>Malvoideae</taxon>
        <taxon>Hibiscus</taxon>
    </lineage>
</organism>
<dbReference type="EMBL" id="JBBPBN010000010">
    <property type="protein sequence ID" value="KAK9030264.1"/>
    <property type="molecule type" value="Genomic_DNA"/>
</dbReference>
<dbReference type="InterPro" id="IPR046796">
    <property type="entry name" value="Transposase_32_dom"/>
</dbReference>
<reference evidence="2 3" key="1">
    <citation type="journal article" date="2024" name="G3 (Bethesda)">
        <title>Genome assembly of Hibiscus sabdariffa L. provides insights into metabolisms of medicinal natural products.</title>
        <authorList>
            <person name="Kim T."/>
        </authorList>
    </citation>
    <scope>NUCLEOTIDE SEQUENCE [LARGE SCALE GENOMIC DNA]</scope>
    <source>
        <strain evidence="2">TK-2024</strain>
        <tissue evidence="2">Old leaves</tissue>
    </source>
</reference>